<protein>
    <submittedName>
        <fullName evidence="1">Uncharacterized protein</fullName>
    </submittedName>
</protein>
<evidence type="ECO:0000313" key="1">
    <source>
        <dbReference type="EMBL" id="AGU16597.1"/>
    </source>
</evidence>
<organism evidence="1">
    <name type="scientific">Salvia miltiorrhiza</name>
    <name type="common">Chinese sage</name>
    <dbReference type="NCBI Taxonomy" id="226208"/>
    <lineage>
        <taxon>Eukaryota</taxon>
        <taxon>Viridiplantae</taxon>
        <taxon>Streptophyta</taxon>
        <taxon>Embryophyta</taxon>
        <taxon>Tracheophyta</taxon>
        <taxon>Spermatophyta</taxon>
        <taxon>Magnoliopsida</taxon>
        <taxon>eudicotyledons</taxon>
        <taxon>Gunneridae</taxon>
        <taxon>Pentapetalae</taxon>
        <taxon>asterids</taxon>
        <taxon>lamiids</taxon>
        <taxon>Lamiales</taxon>
        <taxon>Lamiaceae</taxon>
        <taxon>Nepetoideae</taxon>
        <taxon>Mentheae</taxon>
        <taxon>Salviinae</taxon>
        <taxon>Salvia</taxon>
        <taxon>Salvia incertae sedis</taxon>
    </lineage>
</organism>
<dbReference type="AlphaFoldDB" id="V9P5L1"/>
<keyword evidence="1" id="KW-0496">Mitochondrion</keyword>
<dbReference type="EMBL" id="KF177345">
    <property type="protein sequence ID" value="AGU16597.1"/>
    <property type="molecule type" value="Genomic_DNA"/>
</dbReference>
<gene>
    <name evidence="1" type="primary">orf100a</name>
    <name evidence="1" type="ORF">Salmi_Mp068</name>
</gene>
<reference evidence="1" key="1">
    <citation type="submission" date="2013-05" db="EMBL/GenBank/DDBJ databases">
        <title>The Mitochondrial Genome of the medicinal plant Salvia miltiorrhiza.</title>
        <authorList>
            <person name="Qian J."/>
        </authorList>
    </citation>
    <scope>NUCLEOTIDE SEQUENCE</scope>
</reference>
<geneLocation type="mitochondrion" evidence="1"/>
<dbReference type="KEGG" id="smil:18126339"/>
<sequence>MTTNHPRKRRKTCPFFVSAPSAIDHLRKPILELLRTLSLFSLYVDSFFLSPSCHIRCHWNDRDNSVQLVASSCVVDLSSSRPAVTPMRPILSFELAAEEC</sequence>
<name>V9P5L1_SALMI</name>
<accession>V9P5L1</accession>
<proteinExistence type="predicted"/>
<dbReference type="RefSeq" id="YP_008992332.1">
    <property type="nucleotide sequence ID" value="NC_023209.1"/>
</dbReference>
<dbReference type="GeneID" id="18126339"/>